<dbReference type="EnsemblMetazoa" id="GPPI030819-RA">
    <property type="protein sequence ID" value="GPPI030819-PA"/>
    <property type="gene ID" value="GPPI030819"/>
</dbReference>
<keyword evidence="1" id="KW-0472">Membrane</keyword>
<dbReference type="AlphaFoldDB" id="A0A1B0BI24"/>
<reference evidence="2" key="2">
    <citation type="submission" date="2020-05" db="UniProtKB">
        <authorList>
            <consortium name="EnsemblMetazoa"/>
        </authorList>
    </citation>
    <scope>IDENTIFICATION</scope>
    <source>
        <strain evidence="2">IAEA</strain>
    </source>
</reference>
<proteinExistence type="predicted"/>
<keyword evidence="1" id="KW-0812">Transmembrane</keyword>
<reference evidence="3" key="1">
    <citation type="submission" date="2015-01" db="EMBL/GenBank/DDBJ databases">
        <authorList>
            <person name="Aksoy S."/>
            <person name="Warren W."/>
            <person name="Wilson R.K."/>
        </authorList>
    </citation>
    <scope>NUCLEOTIDE SEQUENCE [LARGE SCALE GENOMIC DNA]</scope>
    <source>
        <strain evidence="3">IAEA</strain>
    </source>
</reference>
<keyword evidence="1" id="KW-1133">Transmembrane helix</keyword>
<dbReference type="Proteomes" id="UP000092460">
    <property type="component" value="Unassembled WGS sequence"/>
</dbReference>
<sequence length="66" mass="8214">MQWMSNNKKTNRDKPKFLKFYVLVFVCIENYALVHAIYYYYNNAVQKLLLLYVRYSQHYSRHIKMI</sequence>
<feature type="transmembrane region" description="Helical" evidence="1">
    <location>
        <begin position="20"/>
        <end position="41"/>
    </location>
</feature>
<accession>A0A1B0BI24</accession>
<organism evidence="2 3">
    <name type="scientific">Glossina palpalis gambiensis</name>
    <dbReference type="NCBI Taxonomy" id="67801"/>
    <lineage>
        <taxon>Eukaryota</taxon>
        <taxon>Metazoa</taxon>
        <taxon>Ecdysozoa</taxon>
        <taxon>Arthropoda</taxon>
        <taxon>Hexapoda</taxon>
        <taxon>Insecta</taxon>
        <taxon>Pterygota</taxon>
        <taxon>Neoptera</taxon>
        <taxon>Endopterygota</taxon>
        <taxon>Diptera</taxon>
        <taxon>Brachycera</taxon>
        <taxon>Muscomorpha</taxon>
        <taxon>Hippoboscoidea</taxon>
        <taxon>Glossinidae</taxon>
        <taxon>Glossina</taxon>
    </lineage>
</organism>
<name>A0A1B0BI24_9MUSC</name>
<evidence type="ECO:0000256" key="1">
    <source>
        <dbReference type="SAM" id="Phobius"/>
    </source>
</evidence>
<evidence type="ECO:0000313" key="2">
    <source>
        <dbReference type="EnsemblMetazoa" id="GPPI030819-PA"/>
    </source>
</evidence>
<dbReference type="VEuPathDB" id="VectorBase:GPPI030819"/>
<dbReference type="EMBL" id="JXJN01014740">
    <property type="status" value="NOT_ANNOTATED_CDS"/>
    <property type="molecule type" value="Genomic_DNA"/>
</dbReference>
<protein>
    <submittedName>
        <fullName evidence="2">Uncharacterized protein</fullName>
    </submittedName>
</protein>
<keyword evidence="3" id="KW-1185">Reference proteome</keyword>
<evidence type="ECO:0000313" key="3">
    <source>
        <dbReference type="Proteomes" id="UP000092460"/>
    </source>
</evidence>